<protein>
    <submittedName>
        <fullName evidence="2">Uncharacterized protein</fullName>
    </submittedName>
</protein>
<evidence type="ECO:0000256" key="1">
    <source>
        <dbReference type="SAM" id="MobiDB-lite"/>
    </source>
</evidence>
<dbReference type="Proteomes" id="UP000053398">
    <property type="component" value="Unassembled WGS sequence"/>
</dbReference>
<dbReference type="AlphaFoldDB" id="A0A101PZ93"/>
<dbReference type="EMBL" id="LMWP01000035">
    <property type="protein sequence ID" value="KUN20410.1"/>
    <property type="molecule type" value="Genomic_DNA"/>
</dbReference>
<evidence type="ECO:0000313" key="2">
    <source>
        <dbReference type="EMBL" id="KUN20410.1"/>
    </source>
</evidence>
<keyword evidence="3" id="KW-1185">Reference proteome</keyword>
<proteinExistence type="predicted"/>
<comment type="caution">
    <text evidence="2">The sequence shown here is derived from an EMBL/GenBank/DDBJ whole genome shotgun (WGS) entry which is preliminary data.</text>
</comment>
<organism evidence="2 3">
    <name type="scientific">Streptomyces corchorusii</name>
    <name type="common">Streptomyces chibaensis</name>
    <dbReference type="NCBI Taxonomy" id="1903"/>
    <lineage>
        <taxon>Bacteria</taxon>
        <taxon>Bacillati</taxon>
        <taxon>Actinomycetota</taxon>
        <taxon>Actinomycetes</taxon>
        <taxon>Kitasatosporales</taxon>
        <taxon>Streptomycetaceae</taxon>
        <taxon>Streptomyces</taxon>
    </lineage>
</organism>
<evidence type="ECO:0000313" key="3">
    <source>
        <dbReference type="Proteomes" id="UP000053398"/>
    </source>
</evidence>
<name>A0A101PZ93_STRCK</name>
<feature type="region of interest" description="Disordered" evidence="1">
    <location>
        <begin position="1"/>
        <end position="74"/>
    </location>
</feature>
<sequence>MAQKSAYAAQCGPVHTGPRAVPSSQGHLGHGLSAPGDLQHTDGGIAGMDSDAEGLGRVAGKFGSERDGPAVSRPRALVADHLAVHQ</sequence>
<reference evidence="2 3" key="1">
    <citation type="submission" date="2015-10" db="EMBL/GenBank/DDBJ databases">
        <title>Draft genome sequence of Streptomyces corchorusii DSM 40340, type strain for the species Streptomyces corchorusii.</title>
        <authorList>
            <person name="Ruckert C."/>
            <person name="Winkler A."/>
            <person name="Kalinowski J."/>
            <person name="Kampfer P."/>
            <person name="Glaeser S."/>
        </authorList>
    </citation>
    <scope>NUCLEOTIDE SEQUENCE [LARGE SCALE GENOMIC DNA]</scope>
    <source>
        <strain evidence="2 3">DSM 40340</strain>
    </source>
</reference>
<accession>A0A101PZ93</accession>
<gene>
    <name evidence="2" type="ORF">AQJ11_29960</name>
</gene>